<protein>
    <submittedName>
        <fullName evidence="1">Uncharacterized protein</fullName>
    </submittedName>
</protein>
<gene>
    <name evidence="1" type="ORF">EVA_20303</name>
</gene>
<dbReference type="EMBL" id="AMCI01008077">
    <property type="protein sequence ID" value="EJW91591.1"/>
    <property type="molecule type" value="Genomic_DNA"/>
</dbReference>
<comment type="caution">
    <text evidence="1">The sequence shown here is derived from an EMBL/GenBank/DDBJ whole genome shotgun (WGS) entry which is preliminary data.</text>
</comment>
<organism evidence="1">
    <name type="scientific">gut metagenome</name>
    <dbReference type="NCBI Taxonomy" id="749906"/>
    <lineage>
        <taxon>unclassified sequences</taxon>
        <taxon>metagenomes</taxon>
        <taxon>organismal metagenomes</taxon>
    </lineage>
</organism>
<feature type="non-terminal residue" evidence="1">
    <location>
        <position position="32"/>
    </location>
</feature>
<dbReference type="AlphaFoldDB" id="J9F9M2"/>
<proteinExistence type="predicted"/>
<reference evidence="1" key="1">
    <citation type="journal article" date="2012" name="PLoS ONE">
        <title>Gene sets for utilization of primary and secondary nutrition supplies in the distal gut of endangered iberian lynx.</title>
        <authorList>
            <person name="Alcaide M."/>
            <person name="Messina E."/>
            <person name="Richter M."/>
            <person name="Bargiela R."/>
            <person name="Peplies J."/>
            <person name="Huws S.A."/>
            <person name="Newbold C.J."/>
            <person name="Golyshin P.N."/>
            <person name="Simon M.A."/>
            <person name="Lopez G."/>
            <person name="Yakimov M.M."/>
            <person name="Ferrer M."/>
        </authorList>
    </citation>
    <scope>NUCLEOTIDE SEQUENCE</scope>
</reference>
<accession>J9F9M2</accession>
<evidence type="ECO:0000313" key="1">
    <source>
        <dbReference type="EMBL" id="EJW91591.1"/>
    </source>
</evidence>
<name>J9F9M2_9ZZZZ</name>
<sequence>MMNMLLLQAVSVLTDSVSGGNPVLTPVVEVTD</sequence>